<evidence type="ECO:0000313" key="8">
    <source>
        <dbReference type="EMBL" id="SBW05455.1"/>
    </source>
</evidence>
<dbReference type="EC" id="2.6.1.-" evidence="6"/>
<evidence type="ECO:0000256" key="4">
    <source>
        <dbReference type="ARBA" id="ARBA00022679"/>
    </source>
</evidence>
<organism evidence="8">
    <name type="scientific">uncultured delta proteobacterium</name>
    <dbReference type="NCBI Taxonomy" id="34034"/>
    <lineage>
        <taxon>Bacteria</taxon>
        <taxon>Deltaproteobacteria</taxon>
        <taxon>environmental samples</taxon>
    </lineage>
</organism>
<accession>A0A212K1S4</accession>
<gene>
    <name evidence="8" type="ORF">KL86DPRO_20490</name>
</gene>
<dbReference type="PANTHER" id="PTHR46383">
    <property type="entry name" value="ASPARTATE AMINOTRANSFERASE"/>
    <property type="match status" value="1"/>
</dbReference>
<comment type="similarity">
    <text evidence="2 6">Belongs to the class-I pyridoxal-phosphate-dependent aminotransferase family.</text>
</comment>
<feature type="domain" description="Aminotransferase class I/classII large" evidence="7">
    <location>
        <begin position="30"/>
        <end position="372"/>
    </location>
</feature>
<dbReference type="Gene3D" id="3.40.640.10">
    <property type="entry name" value="Type I PLP-dependent aspartate aminotransferase-like (Major domain)"/>
    <property type="match status" value="1"/>
</dbReference>
<dbReference type="InterPro" id="IPR015424">
    <property type="entry name" value="PyrdxlP-dep_Trfase"/>
</dbReference>
<dbReference type="PROSITE" id="PS00105">
    <property type="entry name" value="AA_TRANSFER_CLASS_1"/>
    <property type="match status" value="1"/>
</dbReference>
<evidence type="ECO:0000259" key="7">
    <source>
        <dbReference type="Pfam" id="PF00155"/>
    </source>
</evidence>
<dbReference type="AlphaFoldDB" id="A0A212K1S4"/>
<reference evidence="8" key="1">
    <citation type="submission" date="2016-04" db="EMBL/GenBank/DDBJ databases">
        <authorList>
            <person name="Evans L.H."/>
            <person name="Alamgir A."/>
            <person name="Owens N."/>
            <person name="Weber N.D."/>
            <person name="Virtaneva K."/>
            <person name="Barbian K."/>
            <person name="Babar A."/>
            <person name="Rosenke K."/>
        </authorList>
    </citation>
    <scope>NUCLEOTIDE SEQUENCE</scope>
    <source>
        <strain evidence="8">86</strain>
    </source>
</reference>
<evidence type="ECO:0000256" key="2">
    <source>
        <dbReference type="ARBA" id="ARBA00007441"/>
    </source>
</evidence>
<dbReference type="GO" id="GO:0008483">
    <property type="term" value="F:transaminase activity"/>
    <property type="evidence" value="ECO:0007669"/>
    <property type="project" value="UniProtKB-KW"/>
</dbReference>
<dbReference type="GO" id="GO:0030170">
    <property type="term" value="F:pyridoxal phosphate binding"/>
    <property type="evidence" value="ECO:0007669"/>
    <property type="project" value="InterPro"/>
</dbReference>
<dbReference type="PANTHER" id="PTHR46383:SF2">
    <property type="entry name" value="AMINOTRANSFERASE"/>
    <property type="match status" value="1"/>
</dbReference>
<proteinExistence type="inferred from homology"/>
<protein>
    <recommendedName>
        <fullName evidence="6">Aminotransferase</fullName>
        <ecNumber evidence="6">2.6.1.-</ecNumber>
    </recommendedName>
</protein>
<dbReference type="InterPro" id="IPR050596">
    <property type="entry name" value="AspAT/PAT-like"/>
</dbReference>
<sequence length="379" mass="41198">MKQPVCDAITSFIVMDVLEKAQKLEKAGKHIIHLEIGQPDFTTPECIMDAAAKAMRDGQTGYTHSMGILPLREALAAYYEREYGVTVSPERIIVTNGTSAAMLLLFAVLFDHGGSAVMADPTYACYANFVLHAGGNVISVPTLEEDGFQLNVEDVRAKLAPDTKAILVNSPSNPGGTIIAPDEFRALCGMGPMIVSDEIYHGLVYEGRAASVLEFSDDACALDGFSKRYAMTGWRLGWMVIPENLVHTVQKLQQNFMICANSMAQWGGIAALEQAGPDVERMRLEYDRRRKVLLAGLRSLGLTVKSDPVGAFYVLANARHLSNDSLALAFDILEKAGVGVAPGIDFGPGAEGYLRFSYANSVENIEEAMHRLGKYLANR</sequence>
<evidence type="ECO:0000256" key="3">
    <source>
        <dbReference type="ARBA" id="ARBA00022576"/>
    </source>
</evidence>
<keyword evidence="3 6" id="KW-0032">Aminotransferase</keyword>
<comment type="cofactor">
    <cofactor evidence="1 6">
        <name>pyridoxal 5'-phosphate</name>
        <dbReference type="ChEBI" id="CHEBI:597326"/>
    </cofactor>
</comment>
<keyword evidence="4 6" id="KW-0808">Transferase</keyword>
<dbReference type="CDD" id="cd00609">
    <property type="entry name" value="AAT_like"/>
    <property type="match status" value="1"/>
</dbReference>
<dbReference type="SUPFAM" id="SSF53383">
    <property type="entry name" value="PLP-dependent transferases"/>
    <property type="match status" value="1"/>
</dbReference>
<keyword evidence="5" id="KW-0663">Pyridoxal phosphate</keyword>
<dbReference type="GO" id="GO:0006520">
    <property type="term" value="P:amino acid metabolic process"/>
    <property type="evidence" value="ECO:0007669"/>
    <property type="project" value="InterPro"/>
</dbReference>
<dbReference type="Pfam" id="PF00155">
    <property type="entry name" value="Aminotran_1_2"/>
    <property type="match status" value="1"/>
</dbReference>
<dbReference type="InterPro" id="IPR004838">
    <property type="entry name" value="NHTrfase_class1_PyrdxlP-BS"/>
</dbReference>
<evidence type="ECO:0000256" key="1">
    <source>
        <dbReference type="ARBA" id="ARBA00001933"/>
    </source>
</evidence>
<dbReference type="InterPro" id="IPR004839">
    <property type="entry name" value="Aminotransferase_I/II_large"/>
</dbReference>
<evidence type="ECO:0000256" key="5">
    <source>
        <dbReference type="ARBA" id="ARBA00022898"/>
    </source>
</evidence>
<evidence type="ECO:0000256" key="6">
    <source>
        <dbReference type="RuleBase" id="RU000481"/>
    </source>
</evidence>
<dbReference type="InterPro" id="IPR015421">
    <property type="entry name" value="PyrdxlP-dep_Trfase_major"/>
</dbReference>
<name>A0A212K1S4_9DELT</name>
<dbReference type="EMBL" id="FLUQ01000002">
    <property type="protein sequence ID" value="SBW05455.1"/>
    <property type="molecule type" value="Genomic_DNA"/>
</dbReference>